<dbReference type="STRING" id="53326.A0A016WZX0"/>
<accession>A0A016WZX0</accession>
<keyword evidence="2" id="KW-1185">Reference proteome</keyword>
<dbReference type="Proteomes" id="UP000024635">
    <property type="component" value="Unassembled WGS sequence"/>
</dbReference>
<proteinExistence type="predicted"/>
<dbReference type="EMBL" id="JARK01000031">
    <property type="protein sequence ID" value="EYC45374.1"/>
    <property type="molecule type" value="Genomic_DNA"/>
</dbReference>
<organism evidence="1 2">
    <name type="scientific">Ancylostoma ceylanicum</name>
    <dbReference type="NCBI Taxonomy" id="53326"/>
    <lineage>
        <taxon>Eukaryota</taxon>
        <taxon>Metazoa</taxon>
        <taxon>Ecdysozoa</taxon>
        <taxon>Nematoda</taxon>
        <taxon>Chromadorea</taxon>
        <taxon>Rhabditida</taxon>
        <taxon>Rhabditina</taxon>
        <taxon>Rhabditomorpha</taxon>
        <taxon>Strongyloidea</taxon>
        <taxon>Ancylostomatidae</taxon>
        <taxon>Ancylostomatinae</taxon>
        <taxon>Ancylostoma</taxon>
    </lineage>
</organism>
<name>A0A016WZX0_9BILA</name>
<evidence type="ECO:0000313" key="2">
    <source>
        <dbReference type="Proteomes" id="UP000024635"/>
    </source>
</evidence>
<evidence type="ECO:0000313" key="1">
    <source>
        <dbReference type="EMBL" id="EYC45374.1"/>
    </source>
</evidence>
<sequence>MITEVMSSIKENSDVVDLNSTVKLPLSNLKHQLIRNRICDRLCTISDCEACPFGREGDCMRSYVIYVVKCRECGDEYVGETVRPLCVKGSTHGKFRCEHSQTLARLEWHVNCAPISKMDGLRVPFHLLLVCDPFAFRLPLVFTISN</sequence>
<reference evidence="2" key="1">
    <citation type="journal article" date="2015" name="Nat. Genet.">
        <title>The genome and transcriptome of the zoonotic hookworm Ancylostoma ceylanicum identify infection-specific gene families.</title>
        <authorList>
            <person name="Schwarz E.M."/>
            <person name="Hu Y."/>
            <person name="Antoshechkin I."/>
            <person name="Miller M.M."/>
            <person name="Sternberg P.W."/>
            <person name="Aroian R.V."/>
        </authorList>
    </citation>
    <scope>NUCLEOTIDE SEQUENCE</scope>
    <source>
        <strain evidence="2">HY135</strain>
    </source>
</reference>
<gene>
    <name evidence="1" type="primary">Acey_s0431.g1340</name>
    <name evidence="1" type="ORF">Y032_0431g1340</name>
</gene>
<comment type="caution">
    <text evidence="1">The sequence shown here is derived from an EMBL/GenBank/DDBJ whole genome shotgun (WGS) entry which is preliminary data.</text>
</comment>
<protein>
    <submittedName>
        <fullName evidence="1">Uncharacterized protein</fullName>
    </submittedName>
</protein>
<dbReference type="AlphaFoldDB" id="A0A016WZX0"/>